<protein>
    <recommendedName>
        <fullName evidence="5 10">Phosphoenolpyruvate carboxylase</fullName>
        <shortName evidence="10">PEPC</shortName>
        <shortName evidence="10">PEPCase</shortName>
        <ecNumber evidence="4 10">4.1.1.31</ecNumber>
    </recommendedName>
</protein>
<dbReference type="GO" id="GO:0015977">
    <property type="term" value="P:carbon fixation"/>
    <property type="evidence" value="ECO:0007669"/>
    <property type="project" value="UniProtKB-UniRule"/>
</dbReference>
<evidence type="ECO:0000313" key="14">
    <source>
        <dbReference type="EMBL" id="ALC18223.1"/>
    </source>
</evidence>
<dbReference type="Pfam" id="PF00311">
    <property type="entry name" value="PEPcase"/>
    <property type="match status" value="2"/>
</dbReference>
<keyword evidence="6 10" id="KW-0460">Magnesium</keyword>
<dbReference type="RefSeq" id="WP_053552155.1">
    <property type="nucleotide sequence ID" value="NZ_CP010802.1"/>
</dbReference>
<dbReference type="OrthoDB" id="9768133at2"/>
<keyword evidence="15" id="KW-1185">Reference proteome</keyword>
<gene>
    <name evidence="10" type="primary">ppc</name>
    <name evidence="14" type="ORF">DSOUD_3509</name>
</gene>
<name>A0A0M3QGQ7_9BACT</name>
<sequence length="928" mass="103604">MKELFWRAEDQRERLDELTTCEAKRKDLPLRRDVRSLGKVLGEVIREQAGEKVYETEEELRRLAISHRELEQGEGGEPLDTDEERRLSGKAVSLIAGMTPAEAYQIVKAFSTYFELTNLAETNHRKRRRRALELNPQGGDKPGSMRGTLERLRKAGVDREEILRLLGEVTAVPVFTAHPTEVARRVVRTKRRRVAGVLEELDRLPLTDAEAADGQEGILAEVTALWQTDEVRRRQPTVADEIRMGLEHYPGALIAPLPDLYRDVARALDETYGGVTDPAGLPTLVRFGSWIGGDRDGNPFVTAEVTREALQKGRETILAAYLASVEELKELLTPSTCRREASPELLRACERYAALLPAVAAEAEGYPPCEPYRRFLRFVLHRIRRSLREEPQGPEGYGKAGELVVDLELVRESLLTHGGAHLARRYLDPLLRRLGTFGFHLHTLDIRQHARVHSLALRELGAGAEGSGAGGRGRAASPSEETTELLRTLREIAALKTTYPPASIRSYIISGASSEEDVYALVWLMELCGIQVSGEGEDPGLMPVPLFEYIDDLRRAPEVCRTLWSDPGYAPLLDSWGRRQEVMLGYSDSNKDGGMLTSTWETYKAHRALHRVAAECNVRLTLFHGRGGTVGRGGGPTHRSILAQPPGAFTGSLKITEQGEVINFKYADPALALRNLELMVAASLEALAAPPAVGDDGEAWEETLEELSATAFACYRKQIVDNPDILPYFEQATPVLEFELAKLGSRPARRRQSRSLDDLRAIPWGFGWIQSRHMIPGWFGVGHALERYAAGGEERLGRLKEMMGHFPFFRDLMRNVELALTKVDLPLARRYAELVSDAALRERVFSMVVEEFRRTRKMILAVSSQKTLLETNPGLAHSLRLRNPYVDPLSLIQIELLRRKRLGEESDELDYVLAATINGIAAGLRNTG</sequence>
<comment type="subunit">
    <text evidence="10">Homotetramer.</text>
</comment>
<keyword evidence="14" id="KW-0670">Pyruvate</keyword>
<dbReference type="InterPro" id="IPR018129">
    <property type="entry name" value="PEP_COase_Lys_AS"/>
</dbReference>
<dbReference type="EMBL" id="CP010802">
    <property type="protein sequence ID" value="ALC18223.1"/>
    <property type="molecule type" value="Genomic_DNA"/>
</dbReference>
<dbReference type="HAMAP" id="MF_00595">
    <property type="entry name" value="PEPcase_type1"/>
    <property type="match status" value="1"/>
</dbReference>
<comment type="cofactor">
    <cofactor evidence="1 10">
        <name>Mg(2+)</name>
        <dbReference type="ChEBI" id="CHEBI:18420"/>
    </cofactor>
</comment>
<evidence type="ECO:0000256" key="7">
    <source>
        <dbReference type="ARBA" id="ARBA00023239"/>
    </source>
</evidence>
<dbReference type="InterPro" id="IPR015813">
    <property type="entry name" value="Pyrv/PenolPyrv_kinase-like_dom"/>
</dbReference>
<evidence type="ECO:0000313" key="15">
    <source>
        <dbReference type="Proteomes" id="UP000057158"/>
    </source>
</evidence>
<evidence type="ECO:0000256" key="3">
    <source>
        <dbReference type="ARBA" id="ARBA00008346"/>
    </source>
</evidence>
<evidence type="ECO:0000256" key="6">
    <source>
        <dbReference type="ARBA" id="ARBA00022842"/>
    </source>
</evidence>
<dbReference type="GO" id="GO:0008964">
    <property type="term" value="F:phosphoenolpyruvate carboxylase activity"/>
    <property type="evidence" value="ECO:0007669"/>
    <property type="project" value="UniProtKB-UniRule"/>
</dbReference>
<dbReference type="Proteomes" id="UP000057158">
    <property type="component" value="Chromosome"/>
</dbReference>
<dbReference type="PATRIC" id="fig|1603606.3.peg.3782"/>
<feature type="active site" evidence="10 11">
    <location>
        <position position="178"/>
    </location>
</feature>
<reference evidence="14 15" key="1">
    <citation type="submission" date="2015-07" db="EMBL/GenBank/DDBJ databases">
        <title>Isolation and Genomic Characterization of a Novel Halophilic Metal-Reducing Deltaproteobacterium from the Deep Subsurface.</title>
        <authorList>
            <person name="Badalamenti J.P."/>
            <person name="Summers Z.M."/>
            <person name="Gralnick J.A."/>
            <person name="Bond D.R."/>
        </authorList>
    </citation>
    <scope>NUCLEOTIDE SEQUENCE [LARGE SCALE GENOMIC DNA]</scope>
    <source>
        <strain evidence="14 15">WTL</strain>
    </source>
</reference>
<evidence type="ECO:0000256" key="12">
    <source>
        <dbReference type="PROSITE-ProRule" id="PRU10112"/>
    </source>
</evidence>
<dbReference type="GO" id="GO:0000287">
    <property type="term" value="F:magnesium ion binding"/>
    <property type="evidence" value="ECO:0007669"/>
    <property type="project" value="UniProtKB-UniRule"/>
</dbReference>
<dbReference type="AlphaFoldDB" id="A0A0M3QGQ7"/>
<evidence type="ECO:0000256" key="5">
    <source>
        <dbReference type="ARBA" id="ARBA00022419"/>
    </source>
</evidence>
<dbReference type="GO" id="GO:0006099">
    <property type="term" value="P:tricarboxylic acid cycle"/>
    <property type="evidence" value="ECO:0007669"/>
    <property type="project" value="InterPro"/>
</dbReference>
<dbReference type="Gene3D" id="1.20.1440.90">
    <property type="entry name" value="Phosphoenolpyruvate/pyruvate domain"/>
    <property type="match status" value="1"/>
</dbReference>
<dbReference type="PROSITE" id="PS00393">
    <property type="entry name" value="PEPCASE_2"/>
    <property type="match status" value="1"/>
</dbReference>
<evidence type="ECO:0000256" key="2">
    <source>
        <dbReference type="ARBA" id="ARBA00003670"/>
    </source>
</evidence>
<dbReference type="SUPFAM" id="SSF51621">
    <property type="entry name" value="Phosphoenolpyruvate/pyruvate domain"/>
    <property type="match status" value="1"/>
</dbReference>
<feature type="region of interest" description="Disordered" evidence="13">
    <location>
        <begin position="66"/>
        <end position="85"/>
    </location>
</feature>
<keyword evidence="8 10" id="KW-0120">Carbon dioxide fixation</keyword>
<feature type="active site" evidence="10 12">
    <location>
        <position position="591"/>
    </location>
</feature>
<evidence type="ECO:0000256" key="9">
    <source>
        <dbReference type="ARBA" id="ARBA00048995"/>
    </source>
</evidence>
<comment type="similarity">
    <text evidence="3 10">Belongs to the PEPCase type 1 family.</text>
</comment>
<dbReference type="PANTHER" id="PTHR30523">
    <property type="entry name" value="PHOSPHOENOLPYRUVATE CARBOXYLASE"/>
    <property type="match status" value="1"/>
</dbReference>
<evidence type="ECO:0000256" key="10">
    <source>
        <dbReference type="HAMAP-Rule" id="MF_00595"/>
    </source>
</evidence>
<evidence type="ECO:0000256" key="1">
    <source>
        <dbReference type="ARBA" id="ARBA00001946"/>
    </source>
</evidence>
<dbReference type="PANTHER" id="PTHR30523:SF6">
    <property type="entry name" value="PHOSPHOENOLPYRUVATE CARBOXYLASE"/>
    <property type="match status" value="1"/>
</dbReference>
<evidence type="ECO:0000256" key="11">
    <source>
        <dbReference type="PROSITE-ProRule" id="PRU10111"/>
    </source>
</evidence>
<dbReference type="PROSITE" id="PS00781">
    <property type="entry name" value="PEPCASE_1"/>
    <property type="match status" value="1"/>
</dbReference>
<evidence type="ECO:0000256" key="4">
    <source>
        <dbReference type="ARBA" id="ARBA00012305"/>
    </source>
</evidence>
<dbReference type="STRING" id="1603606.DSOUD_3509"/>
<keyword evidence="7 10" id="KW-0456">Lyase</keyword>
<accession>A0A0M3QGQ7</accession>
<dbReference type="GO" id="GO:0005829">
    <property type="term" value="C:cytosol"/>
    <property type="evidence" value="ECO:0007669"/>
    <property type="project" value="TreeGrafter"/>
</dbReference>
<evidence type="ECO:0000256" key="8">
    <source>
        <dbReference type="ARBA" id="ARBA00023300"/>
    </source>
</evidence>
<organism evidence="14 15">
    <name type="scientific">Desulfuromonas soudanensis</name>
    <dbReference type="NCBI Taxonomy" id="1603606"/>
    <lineage>
        <taxon>Bacteria</taxon>
        <taxon>Pseudomonadati</taxon>
        <taxon>Thermodesulfobacteriota</taxon>
        <taxon>Desulfuromonadia</taxon>
        <taxon>Desulfuromonadales</taxon>
        <taxon>Desulfuromonadaceae</taxon>
        <taxon>Desulfuromonas</taxon>
    </lineage>
</organism>
<dbReference type="InterPro" id="IPR022805">
    <property type="entry name" value="PEP_COase_bac/pln-type"/>
</dbReference>
<proteinExistence type="inferred from homology"/>
<dbReference type="GO" id="GO:0006107">
    <property type="term" value="P:oxaloacetate metabolic process"/>
    <property type="evidence" value="ECO:0007669"/>
    <property type="project" value="UniProtKB-UniRule"/>
</dbReference>
<comment type="catalytic activity">
    <reaction evidence="9 10">
        <text>oxaloacetate + phosphate = phosphoenolpyruvate + hydrogencarbonate</text>
        <dbReference type="Rhea" id="RHEA:28370"/>
        <dbReference type="ChEBI" id="CHEBI:16452"/>
        <dbReference type="ChEBI" id="CHEBI:17544"/>
        <dbReference type="ChEBI" id="CHEBI:43474"/>
        <dbReference type="ChEBI" id="CHEBI:58702"/>
        <dbReference type="EC" id="4.1.1.31"/>
    </reaction>
</comment>
<evidence type="ECO:0000256" key="13">
    <source>
        <dbReference type="SAM" id="MobiDB-lite"/>
    </source>
</evidence>
<dbReference type="PRINTS" id="PR00150">
    <property type="entry name" value="PEPCARBXLASE"/>
</dbReference>
<feature type="compositionally biased region" description="Acidic residues" evidence="13">
    <location>
        <begin position="72"/>
        <end position="82"/>
    </location>
</feature>
<comment type="function">
    <text evidence="2 10">Forms oxaloacetate, a four-carbon dicarboxylic acid source for the tricarboxylic acid cycle.</text>
</comment>
<dbReference type="EC" id="4.1.1.31" evidence="4 10"/>
<dbReference type="InterPro" id="IPR021135">
    <property type="entry name" value="PEP_COase"/>
</dbReference>
<dbReference type="InterPro" id="IPR033129">
    <property type="entry name" value="PEPCASE_His_AS"/>
</dbReference>
<dbReference type="KEGG" id="des:DSOUD_3509"/>